<gene>
    <name evidence="3" type="ORF">SCULI_v1c05610</name>
</gene>
<dbReference type="PANTHER" id="PTHR30619">
    <property type="entry name" value="DNA INTERNALIZATION/COMPETENCE PROTEIN COMEC/REC2"/>
    <property type="match status" value="1"/>
</dbReference>
<keyword evidence="1" id="KW-0732">Signal</keyword>
<dbReference type="InterPro" id="IPR001279">
    <property type="entry name" value="Metallo-B-lactamas"/>
</dbReference>
<dbReference type="Pfam" id="PF00753">
    <property type="entry name" value="Lactamase_B"/>
    <property type="match status" value="1"/>
</dbReference>
<dbReference type="AlphaFoldDB" id="W6A7D8"/>
<dbReference type="eggNOG" id="COG2333">
    <property type="taxonomic scope" value="Bacteria"/>
</dbReference>
<dbReference type="PATRIC" id="fig|1276246.3.peg.559"/>
<dbReference type="HOGENOM" id="CLU_796712_0_0_14"/>
<evidence type="ECO:0000313" key="3">
    <source>
        <dbReference type="EMBL" id="AHI52902.1"/>
    </source>
</evidence>
<dbReference type="STRING" id="1276246.SCULI_v1c05610"/>
<feature type="domain" description="Metallo-beta-lactamase" evidence="2">
    <location>
        <begin position="49"/>
        <end position="158"/>
    </location>
</feature>
<dbReference type="SUPFAM" id="SSF56281">
    <property type="entry name" value="Metallo-hydrolase/oxidoreductase"/>
    <property type="match status" value="1"/>
</dbReference>
<dbReference type="EMBL" id="CP006681">
    <property type="protein sequence ID" value="AHI52902.1"/>
    <property type="molecule type" value="Genomic_DNA"/>
</dbReference>
<proteinExistence type="predicted"/>
<evidence type="ECO:0000313" key="4">
    <source>
        <dbReference type="Proteomes" id="UP000019267"/>
    </source>
</evidence>
<dbReference type="KEGG" id="scq:SCULI_v1c05610"/>
<dbReference type="Proteomes" id="UP000019267">
    <property type="component" value="Chromosome"/>
</dbReference>
<evidence type="ECO:0000256" key="1">
    <source>
        <dbReference type="SAM" id="SignalP"/>
    </source>
</evidence>
<accession>W6A7D8</accession>
<feature type="chain" id="PRO_5004875638" evidence="1">
    <location>
        <begin position="19"/>
        <end position="348"/>
    </location>
</feature>
<keyword evidence="4" id="KW-1185">Reference proteome</keyword>
<dbReference type="PANTHER" id="PTHR30619:SF1">
    <property type="entry name" value="RECOMBINATION PROTEIN 2"/>
    <property type="match status" value="1"/>
</dbReference>
<dbReference type="Gene3D" id="3.60.15.10">
    <property type="entry name" value="Ribonuclease Z/Hydroxyacylglutathione hydrolase-like"/>
    <property type="match status" value="1"/>
</dbReference>
<feature type="signal peptide" evidence="1">
    <location>
        <begin position="1"/>
        <end position="18"/>
    </location>
</feature>
<organism evidence="3 4">
    <name type="scientific">Spiroplasma culicicola AES-1</name>
    <dbReference type="NCBI Taxonomy" id="1276246"/>
    <lineage>
        <taxon>Bacteria</taxon>
        <taxon>Bacillati</taxon>
        <taxon>Mycoplasmatota</taxon>
        <taxon>Mollicutes</taxon>
        <taxon>Entomoplasmatales</taxon>
        <taxon>Spiroplasmataceae</taxon>
        <taxon>Spiroplasma</taxon>
    </lineage>
</organism>
<dbReference type="RefSeq" id="WP_025363138.1">
    <property type="nucleotide sequence ID" value="NZ_CP006681.1"/>
</dbReference>
<dbReference type="OrthoDB" id="9761531at2"/>
<name>W6A7D8_9MOLU</name>
<reference evidence="3 4" key="1">
    <citation type="journal article" date="2014" name="Genome Biol. Evol.">
        <title>Molecular evolution of the substrate utilization strategies and putative virulence factors in mosquito-associated Spiroplasma species.</title>
        <authorList>
            <person name="Chang T.H."/>
            <person name="Lo W.S."/>
            <person name="Ku C."/>
            <person name="Chen L.L."/>
            <person name="Kuo C.H."/>
        </authorList>
    </citation>
    <scope>NUCLEOTIDE SEQUENCE [LARGE SCALE GENOMIC DNA]</scope>
    <source>
        <strain evidence="3">AES-1</strain>
    </source>
</reference>
<dbReference type="InterPro" id="IPR036866">
    <property type="entry name" value="RibonucZ/Hydroxyglut_hydro"/>
</dbReference>
<protein>
    <submittedName>
        <fullName evidence="3">DNA internalization-related competence protein ComEC/Rec2</fullName>
    </submittedName>
</protein>
<sequence length="348" mass="39388">MKKLISLMLSFSITSSLAANVVACGTNFNVKISSDVSYYTLSVGNGLFSYLQVENKAILFDAGVGLQDGASWTGELQKGNQFQSDFMKSTGVEEIEAIFITHNHSDHYGNLDAITKNFKVNNIVMPYNYSSLQKRFVNDKEKSNIGDSKIFVDQNTNIVEEYKKSYQYLGIKFENWSYTAKEYMKSTLSNESDENNRSSILYASINDHALLITGDAEENIGKEVMKNRDLRKVETLQVPHHGSGNMLSANFVKNLDPTYCYVSGTNAKNSEWKDYANSLQFPTYSGYTKIRTCNEIYLTGTYLDDSGYSDDFTDEFDQFEGSFEYQIKTDGSTALNYYEQTIINPIFE</sequence>
<evidence type="ECO:0000259" key="2">
    <source>
        <dbReference type="Pfam" id="PF00753"/>
    </source>
</evidence>
<dbReference type="InterPro" id="IPR052159">
    <property type="entry name" value="Competence_DNA_uptake"/>
</dbReference>